<evidence type="ECO:0000259" key="7">
    <source>
        <dbReference type="Pfam" id="PF08281"/>
    </source>
</evidence>
<evidence type="ECO:0000256" key="2">
    <source>
        <dbReference type="ARBA" id="ARBA00023015"/>
    </source>
</evidence>
<evidence type="ECO:0000256" key="4">
    <source>
        <dbReference type="ARBA" id="ARBA00023125"/>
    </source>
</evidence>
<dbReference type="Gene3D" id="1.10.10.10">
    <property type="entry name" value="Winged helix-like DNA-binding domain superfamily/Winged helix DNA-binding domain"/>
    <property type="match status" value="1"/>
</dbReference>
<dbReference type="Pfam" id="PF04542">
    <property type="entry name" value="Sigma70_r2"/>
    <property type="match status" value="1"/>
</dbReference>
<dbReference type="GO" id="GO:0016987">
    <property type="term" value="F:sigma factor activity"/>
    <property type="evidence" value="ECO:0007669"/>
    <property type="project" value="UniProtKB-KW"/>
</dbReference>
<keyword evidence="4" id="KW-0238">DNA-binding</keyword>
<dbReference type="InterPro" id="IPR013249">
    <property type="entry name" value="RNA_pol_sigma70_r4_t2"/>
</dbReference>
<comment type="caution">
    <text evidence="8">The sequence shown here is derived from an EMBL/GenBank/DDBJ whole genome shotgun (WGS) entry which is preliminary data.</text>
</comment>
<evidence type="ECO:0000256" key="1">
    <source>
        <dbReference type="ARBA" id="ARBA00010641"/>
    </source>
</evidence>
<keyword evidence="5" id="KW-0804">Transcription</keyword>
<accession>A0A4U1IJS2</accession>
<dbReference type="Proteomes" id="UP000309215">
    <property type="component" value="Unassembled WGS sequence"/>
</dbReference>
<dbReference type="EMBL" id="SSMQ01000112">
    <property type="protein sequence ID" value="TKC94148.1"/>
    <property type="molecule type" value="Genomic_DNA"/>
</dbReference>
<dbReference type="NCBIfam" id="TIGR02937">
    <property type="entry name" value="sigma70-ECF"/>
    <property type="match status" value="1"/>
</dbReference>
<name>A0A4U1IJS2_9BACT</name>
<dbReference type="InterPro" id="IPR014284">
    <property type="entry name" value="RNA_pol_sigma-70_dom"/>
</dbReference>
<feature type="domain" description="RNA polymerase sigma-70 region 2" evidence="6">
    <location>
        <begin position="6"/>
        <end position="70"/>
    </location>
</feature>
<protein>
    <submittedName>
        <fullName evidence="8">RNA polymerase sigma factor</fullName>
    </submittedName>
</protein>
<dbReference type="PANTHER" id="PTHR43133:SF8">
    <property type="entry name" value="RNA POLYMERASE SIGMA FACTOR HI_1459-RELATED"/>
    <property type="match status" value="1"/>
</dbReference>
<evidence type="ECO:0000256" key="5">
    <source>
        <dbReference type="ARBA" id="ARBA00023163"/>
    </source>
</evidence>
<dbReference type="InterPro" id="IPR039425">
    <property type="entry name" value="RNA_pol_sigma-70-like"/>
</dbReference>
<keyword evidence="9" id="KW-1185">Reference proteome</keyword>
<dbReference type="Pfam" id="PF08281">
    <property type="entry name" value="Sigma70_r4_2"/>
    <property type="match status" value="1"/>
</dbReference>
<dbReference type="SUPFAM" id="SSF88659">
    <property type="entry name" value="Sigma3 and sigma4 domains of RNA polymerase sigma factors"/>
    <property type="match status" value="1"/>
</dbReference>
<dbReference type="GO" id="GO:0003677">
    <property type="term" value="F:DNA binding"/>
    <property type="evidence" value="ECO:0007669"/>
    <property type="project" value="UniProtKB-KW"/>
</dbReference>
<evidence type="ECO:0000313" key="8">
    <source>
        <dbReference type="EMBL" id="TKC94148.1"/>
    </source>
</evidence>
<dbReference type="InterPro" id="IPR007627">
    <property type="entry name" value="RNA_pol_sigma70_r2"/>
</dbReference>
<dbReference type="PANTHER" id="PTHR43133">
    <property type="entry name" value="RNA POLYMERASE ECF-TYPE SIGMA FACTO"/>
    <property type="match status" value="1"/>
</dbReference>
<dbReference type="RefSeq" id="WP_136936043.1">
    <property type="nucleotide sequence ID" value="NZ_SSMQ01000112.1"/>
</dbReference>
<dbReference type="InterPro" id="IPR013324">
    <property type="entry name" value="RNA_pol_sigma_r3/r4-like"/>
</dbReference>
<evidence type="ECO:0000313" key="9">
    <source>
        <dbReference type="Proteomes" id="UP000309215"/>
    </source>
</evidence>
<feature type="domain" description="RNA polymerase sigma factor 70 region 4 type 2" evidence="7">
    <location>
        <begin position="105"/>
        <end position="156"/>
    </location>
</feature>
<dbReference type="Gene3D" id="1.10.1740.10">
    <property type="match status" value="1"/>
</dbReference>
<dbReference type="AlphaFoldDB" id="A0A4U1IJS2"/>
<reference evidence="8 9" key="1">
    <citation type="submission" date="2019-04" db="EMBL/GenBank/DDBJ databases">
        <authorList>
            <person name="Li Y."/>
            <person name="Wang J."/>
        </authorList>
    </citation>
    <scope>NUCLEOTIDE SEQUENCE [LARGE SCALE GENOMIC DNA]</scope>
    <source>
        <strain evidence="8 9">DSM 14668</strain>
    </source>
</reference>
<keyword evidence="2" id="KW-0805">Transcription regulation</keyword>
<evidence type="ECO:0000259" key="6">
    <source>
        <dbReference type="Pfam" id="PF04542"/>
    </source>
</evidence>
<dbReference type="OrthoDB" id="9803470at2"/>
<keyword evidence="3" id="KW-0731">Sigma factor</keyword>
<comment type="similarity">
    <text evidence="1">Belongs to the sigma-70 factor family. ECF subfamily.</text>
</comment>
<proteinExistence type="inferred from homology"/>
<dbReference type="SUPFAM" id="SSF88946">
    <property type="entry name" value="Sigma2 domain of RNA polymerase sigma factors"/>
    <property type="match status" value="1"/>
</dbReference>
<gene>
    <name evidence="8" type="ORF">E8A74_48675</name>
</gene>
<dbReference type="CDD" id="cd06171">
    <property type="entry name" value="Sigma70_r4"/>
    <property type="match status" value="1"/>
</dbReference>
<dbReference type="InterPro" id="IPR036388">
    <property type="entry name" value="WH-like_DNA-bd_sf"/>
</dbReference>
<dbReference type="InterPro" id="IPR013325">
    <property type="entry name" value="RNA_pol_sigma_r2"/>
</dbReference>
<evidence type="ECO:0000256" key="3">
    <source>
        <dbReference type="ARBA" id="ARBA00023082"/>
    </source>
</evidence>
<organism evidence="8 9">
    <name type="scientific">Polyangium fumosum</name>
    <dbReference type="NCBI Taxonomy" id="889272"/>
    <lineage>
        <taxon>Bacteria</taxon>
        <taxon>Pseudomonadati</taxon>
        <taxon>Myxococcota</taxon>
        <taxon>Polyangia</taxon>
        <taxon>Polyangiales</taxon>
        <taxon>Polyangiaceae</taxon>
        <taxon>Polyangium</taxon>
    </lineage>
</organism>
<sequence>MNFRQLYDEHFPFVWRSLRRLGIRESDLPDAVQDVFLVVHRRLPEFEGRSKVSTWIFGICFRVAGDRRKAARVAARRDGGDAPLLDAPDERADVAAEAERRQGLAQLEALLDELPLDQRAVFTLFELEGMTGEDIAQTLDLPLGTVYSRLRLAREAFRRGAARTQARDRFYVTTPPTIPASALTSQAGGKR</sequence>
<dbReference type="GO" id="GO:0006352">
    <property type="term" value="P:DNA-templated transcription initiation"/>
    <property type="evidence" value="ECO:0007669"/>
    <property type="project" value="InterPro"/>
</dbReference>